<evidence type="ECO:0000313" key="5">
    <source>
        <dbReference type="EnsemblMetazoa" id="OVOC7868.1"/>
    </source>
</evidence>
<dbReference type="Pfam" id="PF06374">
    <property type="entry name" value="NDUF_C2"/>
    <property type="match status" value="1"/>
</dbReference>
<protein>
    <submittedName>
        <fullName evidence="5">Tubulin-folding cofactor C</fullName>
    </submittedName>
</protein>
<comment type="similarity">
    <text evidence="1">Belongs to the TBCC family.</text>
</comment>
<evidence type="ECO:0000313" key="6">
    <source>
        <dbReference type="Proteomes" id="UP000024404"/>
    </source>
</evidence>
<reference evidence="5" key="2">
    <citation type="submission" date="2022-06" db="UniProtKB">
        <authorList>
            <consortium name="EnsemblMetazoa"/>
        </authorList>
    </citation>
    <scope>IDENTIFICATION</scope>
</reference>
<dbReference type="InterPro" id="IPR009423">
    <property type="entry name" value="NDUC2"/>
</dbReference>
<feature type="domain" description="C-CAP/cofactor C-like" evidence="4">
    <location>
        <begin position="261"/>
        <end position="402"/>
    </location>
</feature>
<dbReference type="GO" id="GO:0007023">
    <property type="term" value="P:post-chaperonin tubulin folding pathway"/>
    <property type="evidence" value="ECO:0007669"/>
    <property type="project" value="InterPro"/>
</dbReference>
<dbReference type="Pfam" id="PF07986">
    <property type="entry name" value="TBCC"/>
    <property type="match status" value="1"/>
</dbReference>
<dbReference type="Proteomes" id="UP000024404">
    <property type="component" value="Unassembled WGS sequence"/>
</dbReference>
<sequence length="425" mass="48549">MLKSSTIDQKELERRETYLRDNSRPFKLVDPTTWSRRWGVTFFAIGTGLLSWKYYTDWSRKPFFYSLLPRFVLLVFVGGVGYVVGSLREYHYKTRDAVVEHYISLHSEDFQHLTNLDGRKFSESGTSIGNLESADLVSEKRRRMLERLEARHTKDTAGTKISSTDAADFDKLIAKATCLINSEMNVEPEFLQELEIALTLIPLGRQSRRLKDALNVLRGQMQKQIGLAHQQTAFSFSTKKENSAELKKQKAEIAECSPLGPIQTTAKSFMQKAVTITAEHGKELLLKGDDGEEIIISDVTNCLVRVPFRASTVHMKFVKHTTLIFAPVKTSVLMRNCENLTVAVAAQQVRIHNSHQIRFYIEVHGALIIEDCDGIEVAPYNVTGFEHDLQNNNWRNVQDFNWLSTEEHSPNWKIMEENSAKTFTL</sequence>
<dbReference type="PROSITE" id="PS51329">
    <property type="entry name" value="C_CAP_COFACTOR_C"/>
    <property type="match status" value="1"/>
</dbReference>
<accession>A0A8R1Y0V9</accession>
<dbReference type="InterPro" id="IPR027684">
    <property type="entry name" value="TBCC"/>
</dbReference>
<dbReference type="GO" id="GO:0005743">
    <property type="term" value="C:mitochondrial inner membrane"/>
    <property type="evidence" value="ECO:0007669"/>
    <property type="project" value="InterPro"/>
</dbReference>
<dbReference type="OMA" id="QQVRIHT"/>
<keyword evidence="2" id="KW-0143">Chaperone</keyword>
<evidence type="ECO:0000256" key="3">
    <source>
        <dbReference type="SAM" id="Phobius"/>
    </source>
</evidence>
<dbReference type="AlphaFoldDB" id="A0A8R1Y0V9"/>
<dbReference type="GO" id="GO:0007021">
    <property type="term" value="P:tubulin complex assembly"/>
    <property type="evidence" value="ECO:0007669"/>
    <property type="project" value="TreeGrafter"/>
</dbReference>
<keyword evidence="3" id="KW-0812">Transmembrane</keyword>
<dbReference type="InterPro" id="IPR012945">
    <property type="entry name" value="Tubulin-bd_cofactor_C_dom"/>
</dbReference>
<dbReference type="GO" id="GO:0006120">
    <property type="term" value="P:mitochondrial electron transport, NADH to ubiquinone"/>
    <property type="evidence" value="ECO:0007669"/>
    <property type="project" value="InterPro"/>
</dbReference>
<dbReference type="PANTHER" id="PTHR15139">
    <property type="entry name" value="TUBULIN FOLDING COFACTOR C"/>
    <property type="match status" value="1"/>
</dbReference>
<dbReference type="EMBL" id="CMVM020000234">
    <property type="status" value="NOT_ANNOTATED_CDS"/>
    <property type="molecule type" value="Genomic_DNA"/>
</dbReference>
<keyword evidence="6" id="KW-1185">Reference proteome</keyword>
<dbReference type="SMART" id="SM00673">
    <property type="entry name" value="CARP"/>
    <property type="match status" value="1"/>
</dbReference>
<name>A0A8R1Y0V9_ONCVO</name>
<dbReference type="Gene3D" id="2.160.20.70">
    <property type="match status" value="1"/>
</dbReference>
<evidence type="ECO:0000259" key="4">
    <source>
        <dbReference type="PROSITE" id="PS51329"/>
    </source>
</evidence>
<dbReference type="InterPro" id="IPR017901">
    <property type="entry name" value="C-CAP_CF_C-like"/>
</dbReference>
<evidence type="ECO:0000256" key="2">
    <source>
        <dbReference type="ARBA" id="ARBA00023186"/>
    </source>
</evidence>
<dbReference type="EnsemblMetazoa" id="OVOC7868.1">
    <property type="protein sequence ID" value="OVOC7868.1"/>
    <property type="gene ID" value="WBGene00244677"/>
</dbReference>
<dbReference type="InterPro" id="IPR006599">
    <property type="entry name" value="CARP_motif"/>
</dbReference>
<keyword evidence="3" id="KW-1133">Transmembrane helix</keyword>
<organism evidence="5 6">
    <name type="scientific">Onchocerca volvulus</name>
    <dbReference type="NCBI Taxonomy" id="6282"/>
    <lineage>
        <taxon>Eukaryota</taxon>
        <taxon>Metazoa</taxon>
        <taxon>Ecdysozoa</taxon>
        <taxon>Nematoda</taxon>
        <taxon>Chromadorea</taxon>
        <taxon>Rhabditida</taxon>
        <taxon>Spirurina</taxon>
        <taxon>Spiruromorpha</taxon>
        <taxon>Filarioidea</taxon>
        <taxon>Onchocercidae</taxon>
        <taxon>Onchocerca</taxon>
    </lineage>
</organism>
<feature type="transmembrane region" description="Helical" evidence="3">
    <location>
        <begin position="67"/>
        <end position="85"/>
    </location>
</feature>
<reference evidence="6" key="1">
    <citation type="submission" date="2013-10" db="EMBL/GenBank/DDBJ databases">
        <title>Genome sequencing of Onchocerca volvulus.</title>
        <authorList>
            <person name="Cotton J."/>
            <person name="Tsai J."/>
            <person name="Stanley E."/>
            <person name="Tracey A."/>
            <person name="Holroyd N."/>
            <person name="Lustigman S."/>
            <person name="Berriman M."/>
        </authorList>
    </citation>
    <scope>NUCLEOTIDE SEQUENCE</scope>
</reference>
<dbReference type="InterPro" id="IPR016098">
    <property type="entry name" value="CAP/MinC_C"/>
</dbReference>
<keyword evidence="3" id="KW-0472">Membrane</keyword>
<proteinExistence type="inferred from homology"/>
<evidence type="ECO:0000256" key="1">
    <source>
        <dbReference type="ARBA" id="ARBA00008848"/>
    </source>
</evidence>
<dbReference type="PANTHER" id="PTHR15139:SF0">
    <property type="entry name" value="TUBULIN-SPECIFIC CHAPERONE C"/>
    <property type="match status" value="1"/>
</dbReference>